<evidence type="ECO:0000256" key="1">
    <source>
        <dbReference type="SAM" id="MobiDB-lite"/>
    </source>
</evidence>
<protein>
    <submittedName>
        <fullName evidence="2">Uncharacterized protein</fullName>
    </submittedName>
</protein>
<comment type="caution">
    <text evidence="2">The sequence shown here is derived from an EMBL/GenBank/DDBJ whole genome shotgun (WGS) entry which is preliminary data.</text>
</comment>
<dbReference type="EMBL" id="CADEAL010000318">
    <property type="protein sequence ID" value="CAB1418343.1"/>
    <property type="molecule type" value="Genomic_DNA"/>
</dbReference>
<sequence length="292" mass="32273">MLRIQTRLRSSVPETRNNPPGKKKKPRERAAGCGWWRWLLEEEEVVVMEMVVRSRSAPWCQNIPPLGGSGSAAAAETRRHWQGARGVSPAVPSSSTRDIITVQIPDSAERIQNPVGRGSARGPAPRQARHAGVSVDLSVSFQWRAEEEREETGRTRCLRAENNLVSHQNLNSDSEWVCVSRKNEEQRAEGPPPNPRHRHLHLHLLLHLHLHPGRAARAAQGSALHRAATARLTVPGPSALRASCRTQPNTGNTLWGLSSTSASVRATSSKRLQMKCLSFLCPSHMTRISSTE</sequence>
<feature type="region of interest" description="Disordered" evidence="1">
    <location>
        <begin position="1"/>
        <end position="29"/>
    </location>
</feature>
<dbReference type="AlphaFoldDB" id="A0A9N7TTU2"/>
<reference evidence="2" key="1">
    <citation type="submission" date="2020-03" db="EMBL/GenBank/DDBJ databases">
        <authorList>
            <person name="Weist P."/>
        </authorList>
    </citation>
    <scope>NUCLEOTIDE SEQUENCE</scope>
</reference>
<evidence type="ECO:0000313" key="3">
    <source>
        <dbReference type="Proteomes" id="UP001153269"/>
    </source>
</evidence>
<feature type="region of interest" description="Disordered" evidence="1">
    <location>
        <begin position="112"/>
        <end position="131"/>
    </location>
</feature>
<gene>
    <name evidence="2" type="ORF">PLEPLA_LOCUS6167</name>
</gene>
<evidence type="ECO:0000313" key="2">
    <source>
        <dbReference type="EMBL" id="CAB1418343.1"/>
    </source>
</evidence>
<name>A0A9N7TTU2_PLEPL</name>
<dbReference type="Proteomes" id="UP001153269">
    <property type="component" value="Unassembled WGS sequence"/>
</dbReference>
<keyword evidence="3" id="KW-1185">Reference proteome</keyword>
<proteinExistence type="predicted"/>
<feature type="compositionally biased region" description="Polar residues" evidence="1">
    <location>
        <begin position="7"/>
        <end position="18"/>
    </location>
</feature>
<accession>A0A9N7TTU2</accession>
<organism evidence="2 3">
    <name type="scientific">Pleuronectes platessa</name>
    <name type="common">European plaice</name>
    <dbReference type="NCBI Taxonomy" id="8262"/>
    <lineage>
        <taxon>Eukaryota</taxon>
        <taxon>Metazoa</taxon>
        <taxon>Chordata</taxon>
        <taxon>Craniata</taxon>
        <taxon>Vertebrata</taxon>
        <taxon>Euteleostomi</taxon>
        <taxon>Actinopterygii</taxon>
        <taxon>Neopterygii</taxon>
        <taxon>Teleostei</taxon>
        <taxon>Neoteleostei</taxon>
        <taxon>Acanthomorphata</taxon>
        <taxon>Carangaria</taxon>
        <taxon>Pleuronectiformes</taxon>
        <taxon>Pleuronectoidei</taxon>
        <taxon>Pleuronectidae</taxon>
        <taxon>Pleuronectes</taxon>
    </lineage>
</organism>